<protein>
    <submittedName>
        <fullName evidence="7">Glycoside hydrolase family 92 protein</fullName>
    </submittedName>
</protein>
<dbReference type="GO" id="GO:0006516">
    <property type="term" value="P:glycoprotein catabolic process"/>
    <property type="evidence" value="ECO:0007669"/>
    <property type="project" value="TreeGrafter"/>
</dbReference>
<dbReference type="GO" id="GO:0005829">
    <property type="term" value="C:cytosol"/>
    <property type="evidence" value="ECO:0007669"/>
    <property type="project" value="TreeGrafter"/>
</dbReference>
<dbReference type="InterPro" id="IPR008928">
    <property type="entry name" value="6-hairpin_glycosidase_sf"/>
</dbReference>
<dbReference type="OrthoDB" id="9758101at2"/>
<dbReference type="SUPFAM" id="SSF48208">
    <property type="entry name" value="Six-hairpin glycosidases"/>
    <property type="match status" value="1"/>
</dbReference>
<dbReference type="FunFam" id="1.20.1050.60:FF:000001">
    <property type="entry name" value="Putative alpha-1,2-mannosidase"/>
    <property type="match status" value="1"/>
</dbReference>
<dbReference type="FunFam" id="1.20.1610.10:FF:000001">
    <property type="entry name" value="Putative alpha-1,2-mannosidase"/>
    <property type="match status" value="1"/>
</dbReference>
<evidence type="ECO:0000256" key="4">
    <source>
        <dbReference type="SAM" id="SignalP"/>
    </source>
</evidence>
<evidence type="ECO:0000313" key="8">
    <source>
        <dbReference type="Proteomes" id="UP000282423"/>
    </source>
</evidence>
<name>A0A420W1P0_9SPHI</name>
<dbReference type="InterPro" id="IPR012939">
    <property type="entry name" value="Glyco_hydro_92"/>
</dbReference>
<dbReference type="PANTHER" id="PTHR12143">
    <property type="entry name" value="PEPTIDE N-GLYCANASE PNGASE -RELATED"/>
    <property type="match status" value="1"/>
</dbReference>
<dbReference type="PANTHER" id="PTHR12143:SF43">
    <property type="entry name" value="PUTATIVE-RELATED"/>
    <property type="match status" value="1"/>
</dbReference>
<proteinExistence type="predicted"/>
<evidence type="ECO:0000313" key="7">
    <source>
        <dbReference type="EMBL" id="RKO72473.1"/>
    </source>
</evidence>
<dbReference type="Proteomes" id="UP000282423">
    <property type="component" value="Unassembled WGS sequence"/>
</dbReference>
<reference evidence="7 8" key="1">
    <citation type="submission" date="2018-10" db="EMBL/GenBank/DDBJ databases">
        <title>Sphingobacterium sp. M05W1-28.</title>
        <authorList>
            <person name="Cai H."/>
        </authorList>
    </citation>
    <scope>NUCLEOTIDE SEQUENCE [LARGE SCALE GENOMIC DNA]</scope>
    <source>
        <strain evidence="7 8">M05W1-28</strain>
    </source>
</reference>
<keyword evidence="8" id="KW-1185">Reference proteome</keyword>
<dbReference type="InterPro" id="IPR005887">
    <property type="entry name" value="GH92_a_mannosidase_put"/>
</dbReference>
<dbReference type="InterPro" id="IPR014718">
    <property type="entry name" value="GH-type_carb-bd"/>
</dbReference>
<dbReference type="Pfam" id="PF17678">
    <property type="entry name" value="Glyco_hydro_92N"/>
    <property type="match status" value="1"/>
</dbReference>
<feature type="domain" description="Glycosyl hydrolase family 92" evidence="5">
    <location>
        <begin position="260"/>
        <end position="737"/>
    </location>
</feature>
<dbReference type="GO" id="GO:0000224">
    <property type="term" value="F:peptide-N4-(N-acetyl-beta-glucosaminyl)asparagine amidase activity"/>
    <property type="evidence" value="ECO:0007669"/>
    <property type="project" value="TreeGrafter"/>
</dbReference>
<keyword evidence="7" id="KW-0378">Hydrolase</keyword>
<evidence type="ECO:0000259" key="5">
    <source>
        <dbReference type="Pfam" id="PF07971"/>
    </source>
</evidence>
<comment type="caution">
    <text evidence="7">The sequence shown here is derived from an EMBL/GenBank/DDBJ whole genome shotgun (WGS) entry which is preliminary data.</text>
</comment>
<evidence type="ECO:0000256" key="1">
    <source>
        <dbReference type="ARBA" id="ARBA00001913"/>
    </source>
</evidence>
<dbReference type="GO" id="GO:0005975">
    <property type="term" value="P:carbohydrate metabolic process"/>
    <property type="evidence" value="ECO:0007669"/>
    <property type="project" value="InterPro"/>
</dbReference>
<dbReference type="RefSeq" id="WP_121122501.1">
    <property type="nucleotide sequence ID" value="NZ_RBWS01000005.1"/>
</dbReference>
<evidence type="ECO:0000256" key="3">
    <source>
        <dbReference type="ARBA" id="ARBA00022837"/>
    </source>
</evidence>
<dbReference type="Gene3D" id="2.70.98.10">
    <property type="match status" value="1"/>
</dbReference>
<comment type="cofactor">
    <cofactor evidence="1">
        <name>Ca(2+)</name>
        <dbReference type="ChEBI" id="CHEBI:29108"/>
    </cofactor>
</comment>
<dbReference type="EMBL" id="RBWS01000005">
    <property type="protein sequence ID" value="RKO72473.1"/>
    <property type="molecule type" value="Genomic_DNA"/>
</dbReference>
<dbReference type="Gene3D" id="3.30.2080.10">
    <property type="entry name" value="GH92 mannosidase domain"/>
    <property type="match status" value="1"/>
</dbReference>
<gene>
    <name evidence="7" type="ORF">D7322_06665</name>
</gene>
<dbReference type="NCBIfam" id="TIGR01180">
    <property type="entry name" value="aman2_put"/>
    <property type="match status" value="1"/>
</dbReference>
<feature type="chain" id="PRO_5019199363" evidence="4">
    <location>
        <begin position="22"/>
        <end position="758"/>
    </location>
</feature>
<evidence type="ECO:0000256" key="2">
    <source>
        <dbReference type="ARBA" id="ARBA00011245"/>
    </source>
</evidence>
<dbReference type="InterPro" id="IPR050883">
    <property type="entry name" value="PNGase"/>
</dbReference>
<organism evidence="7 8">
    <name type="scientific">Sphingobacterium puteale</name>
    <dbReference type="NCBI Taxonomy" id="2420510"/>
    <lineage>
        <taxon>Bacteria</taxon>
        <taxon>Pseudomonadati</taxon>
        <taxon>Bacteroidota</taxon>
        <taxon>Sphingobacteriia</taxon>
        <taxon>Sphingobacteriales</taxon>
        <taxon>Sphingobacteriaceae</taxon>
        <taxon>Sphingobacterium</taxon>
    </lineage>
</organism>
<dbReference type="Gene3D" id="1.20.1610.10">
    <property type="entry name" value="alpha-1,2-mannosidases domains"/>
    <property type="match status" value="1"/>
</dbReference>
<sequence length="758" mass="86733">MKRRLCIYLTMIYAMLNQAQAQQADLVKYVNTLQGTDSEWSLSYGNTYPTVGLPFAVHFFSAQTGKNGDGWKYQYKANSIRGFQQVHQCSPWMGDYMVFSLMPGLGKLEVNEERRALSFKHENEIAKPHYYAVNFDNGIKAELSPVERGAHMRFSFPKKEKAFLLLDGFLGDSEIKIIPEERKIVGYVHNGRFVPEHMKNYFVLTFDQDFKAYGTWENVKGTIQAGQRYDAGKGKGGYLEFRPGTKVQVKMASSYISPQQADLNFKRELEGHNTFEVSKRKAFDTWNALLNRVRVEGGTEAEMATFYSCMFRANLFSRKFYEMDPEGSPYYFSPYDGKIHKGYMFTDNGFWDTFRGQFPLSNLLHPVMQGRYMQSLLDAQKQAGFFPTWSNPGMSGVMIGNHAISLLADAWVKGIRSFNADSALTAYYHEATNKGVWGGSNGREGWKAYFTKGYVPYGDIHESTAKTLEYAYDDFCAYQLAKATGNKFYENIFARQMYNYKNVFDPQVNFMRGRLDNGQWREPFDPVEWGGPFTEANAWQYTWSVMHDVNGLINLIGGVDKFNAKLDTFFTMEQRVNYGSYKQEIHEMREMLLSKMGQYAHGNQPTQHVPYLYNFSGQPWKAQKYARMVTSRLYNATEKGYPGDEDQGQMSSWYVLSAMGIYSVCPGTDEYVFGSPVFKKVTISLDNGKTFTIKADNNSPQHVYIQSAALNGAVYDKNFIRYEDILKGGELHFVMGDKPNYERGVSTDARPFSLSSID</sequence>
<keyword evidence="3" id="KW-0106">Calcium</keyword>
<feature type="signal peptide" evidence="4">
    <location>
        <begin position="1"/>
        <end position="21"/>
    </location>
</feature>
<evidence type="ECO:0000259" key="6">
    <source>
        <dbReference type="Pfam" id="PF17678"/>
    </source>
</evidence>
<dbReference type="InterPro" id="IPR041371">
    <property type="entry name" value="GH92_N"/>
</dbReference>
<dbReference type="Pfam" id="PF07971">
    <property type="entry name" value="Glyco_hydro_92"/>
    <property type="match status" value="1"/>
</dbReference>
<dbReference type="GO" id="GO:0030246">
    <property type="term" value="F:carbohydrate binding"/>
    <property type="evidence" value="ECO:0007669"/>
    <property type="project" value="InterPro"/>
</dbReference>
<accession>A0A420W1P0</accession>
<feature type="domain" description="Glycosyl hydrolase family 92 N-terminal" evidence="6">
    <location>
        <begin position="29"/>
        <end position="254"/>
    </location>
</feature>
<dbReference type="Gene3D" id="1.20.1050.60">
    <property type="entry name" value="alpha-1,2-mannosidase"/>
    <property type="match status" value="1"/>
</dbReference>
<dbReference type="FunFam" id="3.30.2080.10:FF:000001">
    <property type="entry name" value="Alpha-1,2-mannosidase subfamily"/>
    <property type="match status" value="1"/>
</dbReference>
<comment type="subunit">
    <text evidence="2">Monomer.</text>
</comment>
<keyword evidence="4" id="KW-0732">Signal</keyword>
<dbReference type="AlphaFoldDB" id="A0A420W1P0"/>